<name>A0A9D1ANQ9_9FIRM</name>
<organism evidence="1 2">
    <name type="scientific">Candidatus Caccousia avicola</name>
    <dbReference type="NCBI Taxonomy" id="2840721"/>
    <lineage>
        <taxon>Bacteria</taxon>
        <taxon>Bacillati</taxon>
        <taxon>Bacillota</taxon>
        <taxon>Clostridia</taxon>
        <taxon>Eubacteriales</taxon>
        <taxon>Oscillospiraceae</taxon>
        <taxon>Oscillospiraceae incertae sedis</taxon>
        <taxon>Candidatus Caccousia</taxon>
    </lineage>
</organism>
<evidence type="ECO:0000313" key="1">
    <source>
        <dbReference type="EMBL" id="HIR47467.1"/>
    </source>
</evidence>
<reference evidence="1" key="1">
    <citation type="submission" date="2020-10" db="EMBL/GenBank/DDBJ databases">
        <authorList>
            <person name="Gilroy R."/>
        </authorList>
    </citation>
    <scope>NUCLEOTIDE SEQUENCE</scope>
    <source>
        <strain evidence="1">ChiSxjej1B13-7958</strain>
    </source>
</reference>
<dbReference type="AlphaFoldDB" id="A0A9D1ANQ9"/>
<protein>
    <submittedName>
        <fullName evidence="1">Uncharacterized protein</fullName>
    </submittedName>
</protein>
<comment type="caution">
    <text evidence="1">The sequence shown here is derived from an EMBL/GenBank/DDBJ whole genome shotgun (WGS) entry which is preliminary data.</text>
</comment>
<dbReference type="EMBL" id="DVGZ01000076">
    <property type="protein sequence ID" value="HIR47467.1"/>
    <property type="molecule type" value="Genomic_DNA"/>
</dbReference>
<accession>A0A9D1ANQ9</accession>
<evidence type="ECO:0000313" key="2">
    <source>
        <dbReference type="Proteomes" id="UP000824242"/>
    </source>
</evidence>
<gene>
    <name evidence="1" type="ORF">IAB89_07395</name>
</gene>
<dbReference type="Proteomes" id="UP000824242">
    <property type="component" value="Unassembled WGS sequence"/>
</dbReference>
<sequence length="113" mass="11736">MTGVYAAGEPVDYIERWWDEDEQKVMDSQKSVTNYTEVENSTTAWDGDTTGGWYVVSGSVEISSRVTVVITGGKVEATGGDQASGIGGGGKPGDGCGFYINGAPVPVAVAHIS</sequence>
<reference evidence="1" key="2">
    <citation type="journal article" date="2021" name="PeerJ">
        <title>Extensive microbial diversity within the chicken gut microbiome revealed by metagenomics and culture.</title>
        <authorList>
            <person name="Gilroy R."/>
            <person name="Ravi A."/>
            <person name="Getino M."/>
            <person name="Pursley I."/>
            <person name="Horton D.L."/>
            <person name="Alikhan N.F."/>
            <person name="Baker D."/>
            <person name="Gharbi K."/>
            <person name="Hall N."/>
            <person name="Watson M."/>
            <person name="Adriaenssens E.M."/>
            <person name="Foster-Nyarko E."/>
            <person name="Jarju S."/>
            <person name="Secka A."/>
            <person name="Antonio M."/>
            <person name="Oren A."/>
            <person name="Chaudhuri R.R."/>
            <person name="La Ragione R."/>
            <person name="Hildebrand F."/>
            <person name="Pallen M.J."/>
        </authorList>
    </citation>
    <scope>NUCLEOTIDE SEQUENCE</scope>
    <source>
        <strain evidence="1">ChiSxjej1B13-7958</strain>
    </source>
</reference>
<proteinExistence type="predicted"/>